<evidence type="ECO:0000313" key="1">
    <source>
        <dbReference type="EMBL" id="QDY43953.1"/>
    </source>
</evidence>
<name>A0A518XIE3_9GAMM</name>
<evidence type="ECO:0000313" key="2">
    <source>
        <dbReference type="Proteomes" id="UP000319411"/>
    </source>
</evidence>
<dbReference type="KEGG" id="pdis:D8B20_18705"/>
<organism evidence="1 2">
    <name type="scientific">Candidatus Pantoea soli</name>
    <dbReference type="NCBI Taxonomy" id="3098669"/>
    <lineage>
        <taxon>Bacteria</taxon>
        <taxon>Pseudomonadati</taxon>
        <taxon>Pseudomonadota</taxon>
        <taxon>Gammaproteobacteria</taxon>
        <taxon>Enterobacterales</taxon>
        <taxon>Erwiniaceae</taxon>
        <taxon>Pantoea</taxon>
    </lineage>
</organism>
<keyword evidence="2" id="KW-1185">Reference proteome</keyword>
<dbReference type="EMBL" id="CP032703">
    <property type="protein sequence ID" value="QDY43953.1"/>
    <property type="molecule type" value="Genomic_DNA"/>
</dbReference>
<dbReference type="Proteomes" id="UP000319411">
    <property type="component" value="Plasmid unnamed1"/>
</dbReference>
<dbReference type="AlphaFoldDB" id="A0A518XIE3"/>
<accession>A0A518XIE3</accession>
<gene>
    <name evidence="1" type="ORF">D8B20_18705</name>
</gene>
<dbReference type="OrthoDB" id="6053337at2"/>
<proteinExistence type="predicted"/>
<protein>
    <submittedName>
        <fullName evidence="1">Type I toxin-antitoxin system SymE family toxin</fullName>
    </submittedName>
</protein>
<sequence length="44" mass="4991">MTFHPLTFSFTSKSHWAADFGFNTGQRIKMFPEAGQLSILLAEE</sequence>
<keyword evidence="1" id="KW-0614">Plasmid</keyword>
<reference evidence="1 2" key="1">
    <citation type="submission" date="2018-10" db="EMBL/GenBank/DDBJ databases">
        <title>Genome Sequencing of Pantoea dispersa DSM 32899.</title>
        <authorList>
            <person name="Nawrath M."/>
            <person name="Ottenheim C."/>
            <person name="Wilm A."/>
            <person name="Zimmermann W."/>
            <person name="Wu J.C."/>
        </authorList>
    </citation>
    <scope>NUCLEOTIDE SEQUENCE [LARGE SCALE GENOMIC DNA]</scope>
    <source>
        <strain evidence="1 2">DSM 32899</strain>
        <plasmid evidence="1 2">unnamed1</plasmid>
    </source>
</reference>
<geneLocation type="plasmid" evidence="1 2">
    <name>unnamed1</name>
</geneLocation>